<protein>
    <submittedName>
        <fullName evidence="2">Uncharacterized protein</fullName>
    </submittedName>
</protein>
<feature type="region of interest" description="Disordered" evidence="1">
    <location>
        <begin position="28"/>
        <end position="121"/>
    </location>
</feature>
<dbReference type="AlphaFoldDB" id="A0A5C3E5V9"/>
<gene>
    <name evidence="2" type="ORF">UTRI_02357</name>
</gene>
<feature type="compositionally biased region" description="Polar residues" evidence="1">
    <location>
        <begin position="50"/>
        <end position="59"/>
    </location>
</feature>
<accession>A0A5C3E5V9</accession>
<reference evidence="2 3" key="1">
    <citation type="submission" date="2018-03" db="EMBL/GenBank/DDBJ databases">
        <authorList>
            <person name="Guldener U."/>
        </authorList>
    </citation>
    <scope>NUCLEOTIDE SEQUENCE [LARGE SCALE GENOMIC DNA]</scope>
    <source>
        <strain evidence="2 3">NBRC100155</strain>
    </source>
</reference>
<evidence type="ECO:0000256" key="1">
    <source>
        <dbReference type="SAM" id="MobiDB-lite"/>
    </source>
</evidence>
<keyword evidence="3" id="KW-1185">Reference proteome</keyword>
<name>A0A5C3E5V9_9BASI</name>
<organism evidence="2 3">
    <name type="scientific">Ustilago trichophora</name>
    <dbReference type="NCBI Taxonomy" id="86804"/>
    <lineage>
        <taxon>Eukaryota</taxon>
        <taxon>Fungi</taxon>
        <taxon>Dikarya</taxon>
        <taxon>Basidiomycota</taxon>
        <taxon>Ustilaginomycotina</taxon>
        <taxon>Ustilaginomycetes</taxon>
        <taxon>Ustilaginales</taxon>
        <taxon>Ustilaginaceae</taxon>
        <taxon>Ustilago</taxon>
    </lineage>
</organism>
<proteinExistence type="predicted"/>
<dbReference type="Proteomes" id="UP000324022">
    <property type="component" value="Unassembled WGS sequence"/>
</dbReference>
<evidence type="ECO:0000313" key="3">
    <source>
        <dbReference type="Proteomes" id="UP000324022"/>
    </source>
</evidence>
<feature type="compositionally biased region" description="Basic and acidic residues" evidence="1">
    <location>
        <begin position="60"/>
        <end position="96"/>
    </location>
</feature>
<sequence length="135" mass="15065">MRSVARERERLRSQFALRVLQDTLDSVRKGTPSLVDGCTADRRPHLELPNTETESGTENAKTKNEVEQQTGDRQRSAKCSAEKLKKLKKRLADAGQRRPQRPTAYIHNKAMPGQPCGQASASRKCLRVGVKVQLG</sequence>
<evidence type="ECO:0000313" key="2">
    <source>
        <dbReference type="EMBL" id="SPO26083.1"/>
    </source>
</evidence>
<dbReference type="EMBL" id="OOIN01000013">
    <property type="protein sequence ID" value="SPO26083.1"/>
    <property type="molecule type" value="Genomic_DNA"/>
</dbReference>